<keyword evidence="7 15" id="KW-0479">Metal-binding</keyword>
<evidence type="ECO:0000256" key="6">
    <source>
        <dbReference type="ARBA" id="ARBA00022598"/>
    </source>
</evidence>
<organism evidence="20 21">
    <name type="scientific">Arenimonas donghaensis DSM 18148 = HO3-R19</name>
    <dbReference type="NCBI Taxonomy" id="1121014"/>
    <lineage>
        <taxon>Bacteria</taxon>
        <taxon>Pseudomonadati</taxon>
        <taxon>Pseudomonadota</taxon>
        <taxon>Gammaproteobacteria</taxon>
        <taxon>Lysobacterales</taxon>
        <taxon>Lysobacteraceae</taxon>
        <taxon>Arenimonas</taxon>
    </lineage>
</organism>
<evidence type="ECO:0000259" key="18">
    <source>
        <dbReference type="PROSITE" id="PS51447"/>
    </source>
</evidence>
<dbReference type="Gene3D" id="3.30.70.380">
    <property type="entry name" value="Ferrodoxin-fold anticodon-binding domain"/>
    <property type="match status" value="1"/>
</dbReference>
<dbReference type="FunFam" id="3.30.70.380:FF:000001">
    <property type="entry name" value="Phenylalanine--tRNA ligase beta subunit"/>
    <property type="match status" value="1"/>
</dbReference>
<dbReference type="OrthoDB" id="9805455at2"/>
<evidence type="ECO:0000259" key="17">
    <source>
        <dbReference type="PROSITE" id="PS50886"/>
    </source>
</evidence>
<dbReference type="FunFam" id="2.40.50.140:FF:000045">
    <property type="entry name" value="Phenylalanine--tRNA ligase beta subunit"/>
    <property type="match status" value="1"/>
</dbReference>
<proteinExistence type="inferred from homology"/>
<dbReference type="CDD" id="cd00769">
    <property type="entry name" value="PheRS_beta_core"/>
    <property type="match status" value="1"/>
</dbReference>
<dbReference type="PROSITE" id="PS51483">
    <property type="entry name" value="B5"/>
    <property type="match status" value="1"/>
</dbReference>
<feature type="binding site" evidence="15">
    <location>
        <position position="462"/>
    </location>
    <ligand>
        <name>Mg(2+)</name>
        <dbReference type="ChEBI" id="CHEBI:18420"/>
        <note>shared with alpha subunit</note>
    </ligand>
</feature>
<keyword evidence="11 16" id="KW-0694">RNA-binding</keyword>
<evidence type="ECO:0000256" key="14">
    <source>
        <dbReference type="ARBA" id="ARBA00049255"/>
    </source>
</evidence>
<evidence type="ECO:0000256" key="4">
    <source>
        <dbReference type="ARBA" id="ARBA00022490"/>
    </source>
</evidence>
<dbReference type="InterPro" id="IPR045060">
    <property type="entry name" value="Phe-tRNA-ligase_IIc_bsu"/>
</dbReference>
<comment type="subcellular location">
    <subcellularLocation>
        <location evidence="1 15">Cytoplasm</location>
    </subcellularLocation>
</comment>
<comment type="similarity">
    <text evidence="2 15">Belongs to the phenylalanyl-tRNA synthetase beta subunit family. Type 1 subfamily.</text>
</comment>
<dbReference type="Pfam" id="PF03483">
    <property type="entry name" value="B3_4"/>
    <property type="match status" value="1"/>
</dbReference>
<dbReference type="Pfam" id="PF03484">
    <property type="entry name" value="B5"/>
    <property type="match status" value="1"/>
</dbReference>
<dbReference type="GO" id="GO:0005524">
    <property type="term" value="F:ATP binding"/>
    <property type="evidence" value="ECO:0007669"/>
    <property type="project" value="UniProtKB-UniRule"/>
</dbReference>
<dbReference type="Proteomes" id="UP000029085">
    <property type="component" value="Unassembled WGS sequence"/>
</dbReference>
<evidence type="ECO:0000313" key="20">
    <source>
        <dbReference type="EMBL" id="KFL36699.1"/>
    </source>
</evidence>
<dbReference type="GO" id="GO:0006432">
    <property type="term" value="P:phenylalanyl-tRNA aminoacylation"/>
    <property type="evidence" value="ECO:0007669"/>
    <property type="project" value="UniProtKB-UniRule"/>
</dbReference>
<dbReference type="RefSeq" id="WP_034222879.1">
    <property type="nucleotide sequence ID" value="NZ_AVCJ01000012.1"/>
</dbReference>
<dbReference type="FunFam" id="3.50.40.10:FF:000001">
    <property type="entry name" value="Phenylalanine--tRNA ligase beta subunit"/>
    <property type="match status" value="1"/>
</dbReference>
<dbReference type="SUPFAM" id="SSF54991">
    <property type="entry name" value="Anticodon-binding domain of PheRS"/>
    <property type="match status" value="1"/>
</dbReference>
<dbReference type="Gene3D" id="3.30.930.10">
    <property type="entry name" value="Bira Bifunctional Protein, Domain 2"/>
    <property type="match status" value="1"/>
</dbReference>
<accession>A0A087MIJ6</accession>
<keyword evidence="10 15" id="KW-0460">Magnesium</keyword>
<keyword evidence="6 15" id="KW-0436">Ligase</keyword>
<keyword evidence="13 15" id="KW-0030">Aminoacyl-tRNA synthetase</keyword>
<evidence type="ECO:0000256" key="10">
    <source>
        <dbReference type="ARBA" id="ARBA00022842"/>
    </source>
</evidence>
<dbReference type="AlphaFoldDB" id="A0A087MIJ6"/>
<evidence type="ECO:0000256" key="11">
    <source>
        <dbReference type="ARBA" id="ARBA00022884"/>
    </source>
</evidence>
<dbReference type="EC" id="6.1.1.20" evidence="15"/>
<comment type="catalytic activity">
    <reaction evidence="14 15">
        <text>tRNA(Phe) + L-phenylalanine + ATP = L-phenylalanyl-tRNA(Phe) + AMP + diphosphate + H(+)</text>
        <dbReference type="Rhea" id="RHEA:19413"/>
        <dbReference type="Rhea" id="RHEA-COMP:9668"/>
        <dbReference type="Rhea" id="RHEA-COMP:9699"/>
        <dbReference type="ChEBI" id="CHEBI:15378"/>
        <dbReference type="ChEBI" id="CHEBI:30616"/>
        <dbReference type="ChEBI" id="CHEBI:33019"/>
        <dbReference type="ChEBI" id="CHEBI:58095"/>
        <dbReference type="ChEBI" id="CHEBI:78442"/>
        <dbReference type="ChEBI" id="CHEBI:78531"/>
        <dbReference type="ChEBI" id="CHEBI:456215"/>
        <dbReference type="EC" id="6.1.1.20"/>
    </reaction>
</comment>
<dbReference type="SUPFAM" id="SSF46955">
    <property type="entry name" value="Putative DNA-binding domain"/>
    <property type="match status" value="1"/>
</dbReference>
<dbReference type="InterPro" id="IPR020825">
    <property type="entry name" value="Phe-tRNA_synthase-like_B3/B4"/>
</dbReference>
<gene>
    <name evidence="15" type="primary">pheT</name>
    <name evidence="20" type="ORF">N788_03555</name>
</gene>
<dbReference type="EMBL" id="AVCJ01000012">
    <property type="protein sequence ID" value="KFL36699.1"/>
    <property type="molecule type" value="Genomic_DNA"/>
</dbReference>
<comment type="cofactor">
    <cofactor evidence="15">
        <name>Mg(2+)</name>
        <dbReference type="ChEBI" id="CHEBI:18420"/>
    </cofactor>
    <text evidence="15">Binds 2 magnesium ions per tetramer.</text>
</comment>
<dbReference type="PATRIC" id="fig|1121014.3.peg.1386"/>
<evidence type="ECO:0000256" key="15">
    <source>
        <dbReference type="HAMAP-Rule" id="MF_00283"/>
    </source>
</evidence>
<dbReference type="InterPro" id="IPR004532">
    <property type="entry name" value="Phe-tRNA-ligase_IIc_bsu_bact"/>
</dbReference>
<keyword evidence="5 16" id="KW-0820">tRNA-binding</keyword>
<dbReference type="SUPFAM" id="SSF56037">
    <property type="entry name" value="PheT/TilS domain"/>
    <property type="match status" value="1"/>
</dbReference>
<keyword evidence="9 15" id="KW-0067">ATP-binding</keyword>
<keyword evidence="8 15" id="KW-0547">Nucleotide-binding</keyword>
<dbReference type="PROSITE" id="PS50886">
    <property type="entry name" value="TRBD"/>
    <property type="match status" value="1"/>
</dbReference>
<dbReference type="InterPro" id="IPR005146">
    <property type="entry name" value="B3/B4_tRNA-bd"/>
</dbReference>
<keyword evidence="21" id="KW-1185">Reference proteome</keyword>
<dbReference type="InterPro" id="IPR002547">
    <property type="entry name" value="tRNA-bd_dom"/>
</dbReference>
<dbReference type="InterPro" id="IPR041616">
    <property type="entry name" value="PheRS_beta_core"/>
</dbReference>
<dbReference type="InterPro" id="IPR045864">
    <property type="entry name" value="aa-tRNA-synth_II/BPL/LPL"/>
</dbReference>
<dbReference type="InterPro" id="IPR009061">
    <property type="entry name" value="DNA-bd_dom_put_sf"/>
</dbReference>
<feature type="binding site" evidence="15">
    <location>
        <position position="463"/>
    </location>
    <ligand>
        <name>Mg(2+)</name>
        <dbReference type="ChEBI" id="CHEBI:18420"/>
        <note>shared with alpha subunit</note>
    </ligand>
</feature>
<feature type="domain" description="B5" evidence="19">
    <location>
        <begin position="400"/>
        <end position="475"/>
    </location>
</feature>
<comment type="subunit">
    <text evidence="3 15">Tetramer of two alpha and two beta subunits.</text>
</comment>
<feature type="domain" description="TRNA-binding" evidence="17">
    <location>
        <begin position="39"/>
        <end position="147"/>
    </location>
</feature>
<evidence type="ECO:0000256" key="1">
    <source>
        <dbReference type="ARBA" id="ARBA00004496"/>
    </source>
</evidence>
<feature type="binding site" evidence="15">
    <location>
        <position position="459"/>
    </location>
    <ligand>
        <name>Mg(2+)</name>
        <dbReference type="ChEBI" id="CHEBI:18420"/>
        <note>shared with alpha subunit</note>
    </ligand>
</feature>
<sequence length="791" mass="84612">MKFPESWLREHVATTATRDELSARLTAIGLEVEDLQVLGEGLDGVVVAEILSCEKHPEADRLQVCQVATGTGNVQIVCGAPNARAGLKAPLIQVGATLPGGMKIKAAKLRGVESNGMLCSGKELGIDADADGLLELPADALVGQPLAALLGLPDASFELKLTPNRADCFSVRGIAFDVAAAMGAQVTPMQIDEVEVTSQAAIAVQLQAGADCPRFCGRVVEGLDPAARTPLWMAERLKRAGLRPISVLVDITNYVMLELGQPLHAFDADKLTGPVIVRHAEAGEKLKLLDEREVTLDPGFLLVTDAGRPVALGGVMGGWDTRVTDTTTRVFFEAAHWVPSAIIGRARKLGLHTDAGHRFERGVDPQLPRYAVERATALALQIMGGQAGPVTETTLPDHLSAPAAVALRRDRLQRVLGIRVADDEVERILRALGMQVANTADGWSVTPPTRRFDIAIEEDLVEEVARIHGYENIPTSTPTGEVRLVAPSETRVADGVLRRQLTGRDFLEAINYAFVDAGLLETWQLQDRAVVLANPLSSDLGVMRTALLPGLVAALGRNQSRQQARVRLFELGKVFHQAADGGAPVETPRLAAIACGPQAAEQWAQDDREVDFFDLKAEVEALLALAGAEGEFRPDDSPWGHPGRSASVWRDGRRIGWLGHLHPALARTLDLDGEVVGFELDLAPLAARPVPRAGEVSRFPSVRRDIALVVPETTPFAALRASLEAALGGLLQDVVLFDRYVGPGLDPGSKSLAMGLILQDVSRTLTDRDADQAVATALEALGRDCGARLRS</sequence>
<dbReference type="PROSITE" id="PS51447">
    <property type="entry name" value="FDX_ACB"/>
    <property type="match status" value="1"/>
</dbReference>
<protein>
    <recommendedName>
        <fullName evidence="15">Phenylalanine--tRNA ligase beta subunit</fullName>
        <ecNumber evidence="15">6.1.1.20</ecNumber>
    </recommendedName>
    <alternativeName>
        <fullName evidence="15">Phenylalanyl-tRNA synthetase beta subunit</fullName>
        <shortName evidence="15">PheRS</shortName>
    </alternativeName>
</protein>
<feature type="domain" description="FDX-ACB" evidence="18">
    <location>
        <begin position="697"/>
        <end position="790"/>
    </location>
</feature>
<dbReference type="Pfam" id="PF03147">
    <property type="entry name" value="FDX-ACB"/>
    <property type="match status" value="1"/>
</dbReference>
<dbReference type="CDD" id="cd02796">
    <property type="entry name" value="tRNA_bind_bactPheRS"/>
    <property type="match status" value="1"/>
</dbReference>
<keyword evidence="4 15" id="KW-0963">Cytoplasm</keyword>
<dbReference type="GO" id="GO:0004826">
    <property type="term" value="F:phenylalanine-tRNA ligase activity"/>
    <property type="evidence" value="ECO:0007669"/>
    <property type="project" value="UniProtKB-UniRule"/>
</dbReference>
<evidence type="ECO:0000256" key="16">
    <source>
        <dbReference type="PROSITE-ProRule" id="PRU00209"/>
    </source>
</evidence>
<dbReference type="STRING" id="1121014.N788_03555"/>
<dbReference type="Gene3D" id="2.40.50.140">
    <property type="entry name" value="Nucleic acid-binding proteins"/>
    <property type="match status" value="1"/>
</dbReference>
<evidence type="ECO:0000256" key="13">
    <source>
        <dbReference type="ARBA" id="ARBA00023146"/>
    </source>
</evidence>
<evidence type="ECO:0000256" key="12">
    <source>
        <dbReference type="ARBA" id="ARBA00022917"/>
    </source>
</evidence>
<keyword evidence="12 15" id="KW-0648">Protein biosynthesis</keyword>
<dbReference type="FunFam" id="3.30.930.10:FF:000022">
    <property type="entry name" value="Phenylalanine--tRNA ligase beta subunit"/>
    <property type="match status" value="1"/>
</dbReference>
<dbReference type="PANTHER" id="PTHR10947">
    <property type="entry name" value="PHENYLALANYL-TRNA SYNTHETASE BETA CHAIN AND LEUCINE-RICH REPEAT-CONTAINING PROTEIN 47"/>
    <property type="match status" value="1"/>
</dbReference>
<dbReference type="SMART" id="SM00873">
    <property type="entry name" value="B3_4"/>
    <property type="match status" value="1"/>
</dbReference>
<dbReference type="SUPFAM" id="SSF55681">
    <property type="entry name" value="Class II aaRS and biotin synthetases"/>
    <property type="match status" value="1"/>
</dbReference>
<evidence type="ECO:0000256" key="5">
    <source>
        <dbReference type="ARBA" id="ARBA00022555"/>
    </source>
</evidence>
<dbReference type="InterPro" id="IPR012340">
    <property type="entry name" value="NA-bd_OB-fold"/>
</dbReference>
<comment type="caution">
    <text evidence="20">The sequence shown here is derived from an EMBL/GenBank/DDBJ whole genome shotgun (WGS) entry which is preliminary data.</text>
</comment>
<dbReference type="GO" id="GO:0009328">
    <property type="term" value="C:phenylalanine-tRNA ligase complex"/>
    <property type="evidence" value="ECO:0007669"/>
    <property type="project" value="TreeGrafter"/>
</dbReference>
<dbReference type="InterPro" id="IPR033714">
    <property type="entry name" value="tRNA_bind_bactPheRS"/>
</dbReference>
<dbReference type="NCBIfam" id="TIGR00472">
    <property type="entry name" value="pheT_bact"/>
    <property type="match status" value="1"/>
</dbReference>
<dbReference type="GO" id="GO:0000287">
    <property type="term" value="F:magnesium ion binding"/>
    <property type="evidence" value="ECO:0007669"/>
    <property type="project" value="UniProtKB-UniRule"/>
</dbReference>
<dbReference type="Pfam" id="PF17759">
    <property type="entry name" value="tRNA_synthFbeta"/>
    <property type="match status" value="1"/>
</dbReference>
<dbReference type="SUPFAM" id="SSF50249">
    <property type="entry name" value="Nucleic acid-binding proteins"/>
    <property type="match status" value="1"/>
</dbReference>
<evidence type="ECO:0000313" key="21">
    <source>
        <dbReference type="Proteomes" id="UP000029085"/>
    </source>
</evidence>
<evidence type="ECO:0000256" key="8">
    <source>
        <dbReference type="ARBA" id="ARBA00022741"/>
    </source>
</evidence>
<dbReference type="GO" id="GO:0000049">
    <property type="term" value="F:tRNA binding"/>
    <property type="evidence" value="ECO:0007669"/>
    <property type="project" value="UniProtKB-UniRule"/>
</dbReference>
<dbReference type="NCBIfam" id="NF045760">
    <property type="entry name" value="YtpR"/>
    <property type="match status" value="1"/>
</dbReference>
<evidence type="ECO:0000256" key="2">
    <source>
        <dbReference type="ARBA" id="ARBA00008653"/>
    </source>
</evidence>
<feature type="binding site" evidence="15">
    <location>
        <position position="453"/>
    </location>
    <ligand>
        <name>Mg(2+)</name>
        <dbReference type="ChEBI" id="CHEBI:18420"/>
        <note>shared with alpha subunit</note>
    </ligand>
</feature>
<dbReference type="HAMAP" id="MF_00283">
    <property type="entry name" value="Phe_tRNA_synth_beta1"/>
    <property type="match status" value="1"/>
</dbReference>
<dbReference type="SMART" id="SM00896">
    <property type="entry name" value="FDX-ACB"/>
    <property type="match status" value="1"/>
</dbReference>
<evidence type="ECO:0000259" key="19">
    <source>
        <dbReference type="PROSITE" id="PS51483"/>
    </source>
</evidence>
<dbReference type="SMART" id="SM00874">
    <property type="entry name" value="B5"/>
    <property type="match status" value="1"/>
</dbReference>
<dbReference type="FunFam" id="3.30.56.10:FF:000002">
    <property type="entry name" value="Phenylalanine--tRNA ligase beta subunit"/>
    <property type="match status" value="1"/>
</dbReference>
<reference evidence="21" key="1">
    <citation type="submission" date="2013-08" db="EMBL/GenBank/DDBJ databases">
        <title>Genome sequencing of Arenimonas donghaensis.</title>
        <authorList>
            <person name="Chen F."/>
            <person name="Wang G."/>
        </authorList>
    </citation>
    <scope>NUCLEOTIDE SEQUENCE [LARGE SCALE GENOMIC DNA]</scope>
    <source>
        <strain evidence="21">HO3-R19</strain>
    </source>
</reference>
<dbReference type="InterPro" id="IPR005147">
    <property type="entry name" value="tRNA_synthase_B5-dom"/>
</dbReference>
<dbReference type="Gene3D" id="3.30.56.10">
    <property type="match status" value="2"/>
</dbReference>
<name>A0A087MIJ6_9GAMM</name>
<dbReference type="InterPro" id="IPR036690">
    <property type="entry name" value="Fdx_antiC-bd_sf"/>
</dbReference>
<reference evidence="20 21" key="2">
    <citation type="journal article" date="2015" name="Stand. Genomic Sci.">
        <title>High quality draft genomic sequence of Arenimonas donghaensis DSM 18148(T).</title>
        <authorList>
            <person name="Chen F."/>
            <person name="Wang H."/>
            <person name="Cao Y."/>
            <person name="Li X."/>
            <person name="Wang G."/>
        </authorList>
    </citation>
    <scope>NUCLEOTIDE SEQUENCE [LARGE SCALE GENOMIC DNA]</scope>
    <source>
        <strain evidence="20 21">HO3-R19</strain>
    </source>
</reference>
<dbReference type="Gene3D" id="3.50.40.10">
    <property type="entry name" value="Phenylalanyl-trna Synthetase, Chain B, domain 3"/>
    <property type="match status" value="1"/>
</dbReference>
<dbReference type="Pfam" id="PF01588">
    <property type="entry name" value="tRNA_bind"/>
    <property type="match status" value="1"/>
</dbReference>
<dbReference type="InterPro" id="IPR005121">
    <property type="entry name" value="Fdx_antiC-bd"/>
</dbReference>
<evidence type="ECO:0000256" key="3">
    <source>
        <dbReference type="ARBA" id="ARBA00011209"/>
    </source>
</evidence>
<dbReference type="PANTHER" id="PTHR10947:SF0">
    <property type="entry name" value="PHENYLALANINE--TRNA LIGASE BETA SUBUNIT"/>
    <property type="match status" value="1"/>
</dbReference>
<evidence type="ECO:0000256" key="9">
    <source>
        <dbReference type="ARBA" id="ARBA00022840"/>
    </source>
</evidence>
<evidence type="ECO:0000256" key="7">
    <source>
        <dbReference type="ARBA" id="ARBA00022723"/>
    </source>
</evidence>